<evidence type="ECO:0000256" key="6">
    <source>
        <dbReference type="ARBA" id="ARBA00022660"/>
    </source>
</evidence>
<evidence type="ECO:0000256" key="11">
    <source>
        <dbReference type="ARBA" id="ARBA00023157"/>
    </source>
</evidence>
<evidence type="ECO:0000313" key="12">
    <source>
        <dbReference type="Proteomes" id="UP000694865"/>
    </source>
</evidence>
<protein>
    <submittedName>
        <fullName evidence="13">NADH dehydrogenase [ubiquinone] iron-sulfur protein 5-like</fullName>
    </submittedName>
</protein>
<evidence type="ECO:0000313" key="13">
    <source>
        <dbReference type="RefSeq" id="XP_002737436.1"/>
    </source>
</evidence>
<keyword evidence="5" id="KW-0813">Transport</keyword>
<comment type="function">
    <text evidence="1">Accessory subunit of the mitochondrial membrane respiratory chain NADH dehydrogenase (Complex I), that is believed not to be involved in catalysis. Complex I functions in the transfer of electrons from NADH to the respiratory chain. The immediate electron acceptor for the enzyme is believed to be ubiquinone.</text>
</comment>
<keyword evidence="6" id="KW-0679">Respiratory chain</keyword>
<keyword evidence="10" id="KW-0472">Membrane</keyword>
<evidence type="ECO:0000256" key="4">
    <source>
        <dbReference type="ARBA" id="ARBA00007372"/>
    </source>
</evidence>
<proteinExistence type="inferred from homology"/>
<dbReference type="Proteomes" id="UP000694865">
    <property type="component" value="Unplaced"/>
</dbReference>
<gene>
    <name evidence="13" type="primary">LOC100370817</name>
</gene>
<dbReference type="InterPro" id="IPR019342">
    <property type="entry name" value="NADH_UbQ_OxRdtase_FeS-su5"/>
</dbReference>
<evidence type="ECO:0000256" key="3">
    <source>
        <dbReference type="ARBA" id="ARBA00004637"/>
    </source>
</evidence>
<keyword evidence="11" id="KW-1015">Disulfide bond</keyword>
<keyword evidence="9" id="KW-0496">Mitochondrion</keyword>
<dbReference type="RefSeq" id="XP_002737436.1">
    <property type="nucleotide sequence ID" value="XM_002737390.2"/>
</dbReference>
<accession>A0ABM0GU66</accession>
<comment type="subcellular location">
    <subcellularLocation>
        <location evidence="3">Mitochondrion inner membrane</location>
        <topology evidence="3">Peripheral membrane protein</topology>
    </subcellularLocation>
    <subcellularLocation>
        <location evidence="2">Mitochondrion intermembrane space</location>
    </subcellularLocation>
</comment>
<evidence type="ECO:0000256" key="2">
    <source>
        <dbReference type="ARBA" id="ARBA00004569"/>
    </source>
</evidence>
<keyword evidence="8" id="KW-0249">Electron transport</keyword>
<evidence type="ECO:0000256" key="8">
    <source>
        <dbReference type="ARBA" id="ARBA00022982"/>
    </source>
</evidence>
<reference evidence="13" key="1">
    <citation type="submission" date="2025-08" db="UniProtKB">
        <authorList>
            <consortium name="RefSeq"/>
        </authorList>
    </citation>
    <scope>IDENTIFICATION</scope>
    <source>
        <tissue evidence="13">Testes</tissue>
    </source>
</reference>
<evidence type="ECO:0000256" key="1">
    <source>
        <dbReference type="ARBA" id="ARBA00003195"/>
    </source>
</evidence>
<evidence type="ECO:0000256" key="10">
    <source>
        <dbReference type="ARBA" id="ARBA00023136"/>
    </source>
</evidence>
<name>A0ABM0GU66_SACKO</name>
<keyword evidence="7" id="KW-0999">Mitochondrion inner membrane</keyword>
<evidence type="ECO:0000256" key="7">
    <source>
        <dbReference type="ARBA" id="ARBA00022792"/>
    </source>
</evidence>
<dbReference type="PANTHER" id="PTHR21268:SF2">
    <property type="entry name" value="NADH DEHYDROGENASE [UBIQUINONE] IRON-SULFUR PROTEIN 5"/>
    <property type="match status" value="1"/>
</dbReference>
<keyword evidence="12" id="KW-1185">Reference proteome</keyword>
<evidence type="ECO:0000256" key="9">
    <source>
        <dbReference type="ARBA" id="ARBA00023128"/>
    </source>
</evidence>
<organism evidence="12 13">
    <name type="scientific">Saccoglossus kowalevskii</name>
    <name type="common">Acorn worm</name>
    <dbReference type="NCBI Taxonomy" id="10224"/>
    <lineage>
        <taxon>Eukaryota</taxon>
        <taxon>Metazoa</taxon>
        <taxon>Hemichordata</taxon>
        <taxon>Enteropneusta</taxon>
        <taxon>Harrimaniidae</taxon>
        <taxon>Saccoglossus</taxon>
    </lineage>
</organism>
<sequence length="102" mass="11964">MPLFTIPKMEWDKKLAGHNLNMKYFMVNGLPRQKCAGFEMDWLRCADGLGQKKAFVECDQEYADFIECGTDAKKRERLLAIRKQRDKLVKEGKYDKNHHPSL</sequence>
<dbReference type="PANTHER" id="PTHR21268">
    <property type="entry name" value="NADH DEHYDROGENASE [UBIQUINONE] IRON-SULFUR PROTEIN 5"/>
    <property type="match status" value="1"/>
</dbReference>
<comment type="similarity">
    <text evidence="4">Belongs to the complex I NDUFS5 subunit family.</text>
</comment>
<dbReference type="GeneID" id="100370817"/>
<evidence type="ECO:0000256" key="5">
    <source>
        <dbReference type="ARBA" id="ARBA00022448"/>
    </source>
</evidence>
<dbReference type="Pfam" id="PF10200">
    <property type="entry name" value="Ndufs5"/>
    <property type="match status" value="1"/>
</dbReference>